<evidence type="ECO:0000256" key="2">
    <source>
        <dbReference type="ARBA" id="ARBA00022723"/>
    </source>
</evidence>
<dbReference type="GO" id="GO:0020037">
    <property type="term" value="F:heme binding"/>
    <property type="evidence" value="ECO:0007669"/>
    <property type="project" value="InterPro"/>
</dbReference>
<protein>
    <recommendedName>
        <fullName evidence="6">Indoleamine 2,3-dioxygenase</fullName>
    </recommendedName>
</protein>
<dbReference type="SUPFAM" id="SSF140959">
    <property type="entry name" value="Indolic compounds 2,3-dioxygenase-like"/>
    <property type="match status" value="1"/>
</dbReference>
<dbReference type="Pfam" id="PF01231">
    <property type="entry name" value="IDO"/>
    <property type="match status" value="1"/>
</dbReference>
<dbReference type="PANTHER" id="PTHR28657">
    <property type="entry name" value="INDOLEAMINE 2,3-DIOXYGENASE"/>
    <property type="match status" value="1"/>
</dbReference>
<gene>
    <name evidence="4" type="ORF">DL546_005958</name>
</gene>
<dbReference type="STRING" id="177199.A0A420YFN4"/>
<keyword evidence="2" id="KW-0479">Metal-binding</keyword>
<organism evidence="4 5">
    <name type="scientific">Coniochaeta pulveracea</name>
    <dbReference type="NCBI Taxonomy" id="177199"/>
    <lineage>
        <taxon>Eukaryota</taxon>
        <taxon>Fungi</taxon>
        <taxon>Dikarya</taxon>
        <taxon>Ascomycota</taxon>
        <taxon>Pezizomycotina</taxon>
        <taxon>Sordariomycetes</taxon>
        <taxon>Sordariomycetidae</taxon>
        <taxon>Coniochaetales</taxon>
        <taxon>Coniochaetaceae</taxon>
        <taxon>Coniochaeta</taxon>
    </lineage>
</organism>
<reference evidence="4 5" key="1">
    <citation type="submission" date="2018-08" db="EMBL/GenBank/DDBJ databases">
        <title>Draft genome of the lignicolous fungus Coniochaeta pulveracea.</title>
        <authorList>
            <person name="Borstlap C.J."/>
            <person name="De Witt R.N."/>
            <person name="Botha A."/>
            <person name="Volschenk H."/>
        </authorList>
    </citation>
    <scope>NUCLEOTIDE SEQUENCE [LARGE SCALE GENOMIC DNA]</scope>
    <source>
        <strain evidence="4 5">CAB683</strain>
    </source>
</reference>
<dbReference type="EMBL" id="QVQW01000013">
    <property type="protein sequence ID" value="RKU46594.1"/>
    <property type="molecule type" value="Genomic_DNA"/>
</dbReference>
<dbReference type="InterPro" id="IPR037217">
    <property type="entry name" value="Trp/Indoleamine_2_3_dOase-like"/>
</dbReference>
<dbReference type="GO" id="GO:0016702">
    <property type="term" value="F:oxidoreductase activity, acting on single donors with incorporation of molecular oxygen, incorporation of two atoms of oxygen"/>
    <property type="evidence" value="ECO:0007669"/>
    <property type="project" value="UniProtKB-ARBA"/>
</dbReference>
<dbReference type="AlphaFoldDB" id="A0A420YFN4"/>
<comment type="similarity">
    <text evidence="1">Belongs to the indoleamine 2,3-dioxygenase family.</text>
</comment>
<dbReference type="FunFam" id="1.20.58.480:FF:000005">
    <property type="entry name" value="Indoleamine 2,3-dioxygenase family protein"/>
    <property type="match status" value="1"/>
</dbReference>
<evidence type="ECO:0000256" key="1">
    <source>
        <dbReference type="ARBA" id="ARBA00007119"/>
    </source>
</evidence>
<accession>A0A420YFN4</accession>
<evidence type="ECO:0008006" key="6">
    <source>
        <dbReference type="Google" id="ProtNLM"/>
    </source>
</evidence>
<sequence length="492" mass="55464">MGSNESANTTFHVLEDTKPEDTSLPAFMVSTTRGFLPRMEPIVKLPPEFDALESILQRMPVKTLSGEQGLLAQGKLGDTVTADLPDLTEYVDKYRTNLPMINALYRDYSFLASAYLLEPCHLRFMKDEPYGLGRQVLPANIARPIARCAEITGFKPFMEYAGSYALFNYRLVDPKEGLSYSNLRLIRAFEHGLDPTSSEAGFVLVHVDMVKNSGPLVAGTMACLDACAAVTPPPSLTHRRSLNTGLTTILTALRRINATMETMWTKSKPASYTHFRTFIFGITSQSMFPDGVIYEGVGPDPEKPRSFRGESGANDSMIPLMDNFLQIPMPDTPLTEILKDFRQYRPDNHREFLRWVGERSEGLGVKKWALDLDQPAREESPEARDEVKESRKLWLMILDQVREFRWRHWCFAREYILKRTSHPTATGGSPIVTWLPNQLSAVLAEMDGLYEGWGGGLGEECEDIMDLVRRQKESLAKEVKKYCEERGVNASA</sequence>
<evidence type="ECO:0000313" key="5">
    <source>
        <dbReference type="Proteomes" id="UP000275385"/>
    </source>
</evidence>
<dbReference type="PANTHER" id="PTHR28657:SF3">
    <property type="entry name" value="INDOLEAMINE 2,3-DIOXYGENASE"/>
    <property type="match status" value="1"/>
</dbReference>
<dbReference type="Gene3D" id="1.20.58.480">
    <property type="match status" value="1"/>
</dbReference>
<dbReference type="OrthoDB" id="10262710at2759"/>
<proteinExistence type="inferred from homology"/>
<dbReference type="GO" id="GO:0019441">
    <property type="term" value="P:L-tryptophan catabolic process to kynurenine"/>
    <property type="evidence" value="ECO:0007669"/>
    <property type="project" value="InterPro"/>
</dbReference>
<keyword evidence="3" id="KW-0408">Iron</keyword>
<keyword evidence="5" id="KW-1185">Reference proteome</keyword>
<dbReference type="GO" id="GO:0046872">
    <property type="term" value="F:metal ion binding"/>
    <property type="evidence" value="ECO:0007669"/>
    <property type="project" value="UniProtKB-KW"/>
</dbReference>
<dbReference type="Proteomes" id="UP000275385">
    <property type="component" value="Unassembled WGS sequence"/>
</dbReference>
<evidence type="ECO:0000313" key="4">
    <source>
        <dbReference type="EMBL" id="RKU46594.1"/>
    </source>
</evidence>
<dbReference type="InterPro" id="IPR000898">
    <property type="entry name" value="Indolamine_dOase"/>
</dbReference>
<comment type="caution">
    <text evidence="4">The sequence shown here is derived from an EMBL/GenBank/DDBJ whole genome shotgun (WGS) entry which is preliminary data.</text>
</comment>
<name>A0A420YFN4_9PEZI</name>
<evidence type="ECO:0000256" key="3">
    <source>
        <dbReference type="ARBA" id="ARBA00023004"/>
    </source>
</evidence>